<feature type="transmembrane region" description="Helical" evidence="1">
    <location>
        <begin position="128"/>
        <end position="152"/>
    </location>
</feature>
<evidence type="ECO:0000313" key="3">
    <source>
        <dbReference type="Proteomes" id="UP000192247"/>
    </source>
</evidence>
<feature type="transmembrane region" description="Helical" evidence="1">
    <location>
        <begin position="54"/>
        <end position="74"/>
    </location>
</feature>
<dbReference type="AlphaFoldDB" id="A0A1V9X9Y1"/>
<dbReference type="OrthoDB" id="10487826at2759"/>
<evidence type="ECO:0000313" key="2">
    <source>
        <dbReference type="EMBL" id="OQR70178.1"/>
    </source>
</evidence>
<dbReference type="EMBL" id="MNPL01018398">
    <property type="protein sequence ID" value="OQR70178.1"/>
    <property type="molecule type" value="Genomic_DNA"/>
</dbReference>
<name>A0A1V9X9Y1_9ACAR</name>
<feature type="transmembrane region" description="Helical" evidence="1">
    <location>
        <begin position="24"/>
        <end position="48"/>
    </location>
</feature>
<feature type="transmembrane region" description="Helical" evidence="1">
    <location>
        <begin position="95"/>
        <end position="116"/>
    </location>
</feature>
<evidence type="ECO:0000256" key="1">
    <source>
        <dbReference type="SAM" id="Phobius"/>
    </source>
</evidence>
<keyword evidence="3" id="KW-1185">Reference proteome</keyword>
<organism evidence="2 3">
    <name type="scientific">Tropilaelaps mercedesae</name>
    <dbReference type="NCBI Taxonomy" id="418985"/>
    <lineage>
        <taxon>Eukaryota</taxon>
        <taxon>Metazoa</taxon>
        <taxon>Ecdysozoa</taxon>
        <taxon>Arthropoda</taxon>
        <taxon>Chelicerata</taxon>
        <taxon>Arachnida</taxon>
        <taxon>Acari</taxon>
        <taxon>Parasitiformes</taxon>
        <taxon>Mesostigmata</taxon>
        <taxon>Gamasina</taxon>
        <taxon>Dermanyssoidea</taxon>
        <taxon>Laelapidae</taxon>
        <taxon>Tropilaelaps</taxon>
    </lineage>
</organism>
<sequence>MDRLSRPLRLEPHLQSSSVKSCRFWWLLVASAMVGAAGTACFIVFCFACRNYAAGMWALSAAVFSFATLHLHILNLFDHITSWHDAQSLTQIKCLALGVCALSTVGCAVFGTLAFRMHSEIEFGENNFAMTTSAAGLSLLSGLVLLLTAITYRSHLTEAAERLLIHGPSDIIDS</sequence>
<protein>
    <submittedName>
        <fullName evidence="2">Uncharacterized protein</fullName>
    </submittedName>
</protein>
<dbReference type="InParanoid" id="A0A1V9X9Y1"/>
<keyword evidence="1" id="KW-1133">Transmembrane helix</keyword>
<dbReference type="STRING" id="418985.A0A1V9X9Y1"/>
<reference evidence="2 3" key="1">
    <citation type="journal article" date="2017" name="Gigascience">
        <title>Draft genome of the honey bee ectoparasitic mite, Tropilaelaps mercedesae, is shaped by the parasitic life history.</title>
        <authorList>
            <person name="Dong X."/>
            <person name="Armstrong S.D."/>
            <person name="Xia D."/>
            <person name="Makepeace B.L."/>
            <person name="Darby A.C."/>
            <person name="Kadowaki T."/>
        </authorList>
    </citation>
    <scope>NUCLEOTIDE SEQUENCE [LARGE SCALE GENOMIC DNA]</scope>
    <source>
        <strain evidence="2">Wuxi-XJTLU</strain>
    </source>
</reference>
<proteinExistence type="predicted"/>
<comment type="caution">
    <text evidence="2">The sequence shown here is derived from an EMBL/GenBank/DDBJ whole genome shotgun (WGS) entry which is preliminary data.</text>
</comment>
<dbReference type="Proteomes" id="UP000192247">
    <property type="component" value="Unassembled WGS sequence"/>
</dbReference>
<keyword evidence="1" id="KW-0472">Membrane</keyword>
<gene>
    <name evidence="2" type="ORF">BIW11_11798</name>
</gene>
<accession>A0A1V9X9Y1</accession>
<keyword evidence="1" id="KW-0812">Transmembrane</keyword>